<dbReference type="InterPro" id="IPR036291">
    <property type="entry name" value="NAD(P)-bd_dom_sf"/>
</dbReference>
<reference evidence="2" key="1">
    <citation type="submission" date="2021-06" db="EMBL/GenBank/DDBJ databases">
        <title>44 bacteria genomes isolated from Dapeng, Shenzhen.</title>
        <authorList>
            <person name="Zheng W."/>
            <person name="Yu S."/>
            <person name="Huang Y."/>
        </authorList>
    </citation>
    <scope>NUCLEOTIDE SEQUENCE</scope>
    <source>
        <strain evidence="2">DP5N28-2</strain>
    </source>
</reference>
<feature type="domain" description="Gfo/Idh/MocA-like oxidoreductase N-terminal" evidence="1">
    <location>
        <begin position="58"/>
        <end position="154"/>
    </location>
</feature>
<dbReference type="AlphaFoldDB" id="A0A953HQ01"/>
<name>A0A953HQ01_9BACT</name>
<evidence type="ECO:0000313" key="3">
    <source>
        <dbReference type="Proteomes" id="UP000753961"/>
    </source>
</evidence>
<proteinExistence type="predicted"/>
<accession>A0A953HQ01</accession>
<dbReference type="Pfam" id="PF01408">
    <property type="entry name" value="GFO_IDH_MocA"/>
    <property type="match status" value="1"/>
</dbReference>
<dbReference type="Proteomes" id="UP000753961">
    <property type="component" value="Unassembled WGS sequence"/>
</dbReference>
<dbReference type="RefSeq" id="WP_222581183.1">
    <property type="nucleotide sequence ID" value="NZ_JAHVHU010000016.1"/>
</dbReference>
<dbReference type="InterPro" id="IPR000683">
    <property type="entry name" value="Gfo/Idh/MocA-like_OxRdtase_N"/>
</dbReference>
<comment type="caution">
    <text evidence="2">The sequence shown here is derived from an EMBL/GenBank/DDBJ whole genome shotgun (WGS) entry which is preliminary data.</text>
</comment>
<dbReference type="GO" id="GO:0000166">
    <property type="term" value="F:nucleotide binding"/>
    <property type="evidence" value="ECO:0007669"/>
    <property type="project" value="InterPro"/>
</dbReference>
<keyword evidence="3" id="KW-1185">Reference proteome</keyword>
<sequence length="330" mass="36263">MKGTKHGIEYIPNKLNKVDLVTSQNALKLGIVGLSPHSAAFSTFLNDANKKEDLIGCHIEALYHPPGNPDVEFTDEQLLNYKTTVVKAGVRTVSSMEALLELVDGILIETNDGRPHMKQVLPALKAGKPVFVDKPVAEDLRGVVDIYQAASSYKTPIFSSSSLRYGSLPQEINTTKKNKVLGANTYSPAPLEPGHTDLYWYGIHGVEMLYTVMGTGCRELWYTGDPKIGDVVTGRWNNDRIGVFRGQRKGRSGYGGTAFLNDETLDLGGFDGYRPLVVQIAQFFRTNTPPVSPQETLEIYAFMTAAHHSKLKGGKRVHVPNLLKEFGIDG</sequence>
<protein>
    <submittedName>
        <fullName evidence="2">Gfo/Idh/MocA family oxidoreductase</fullName>
    </submittedName>
</protein>
<dbReference type="Gene3D" id="3.40.50.720">
    <property type="entry name" value="NAD(P)-binding Rossmann-like Domain"/>
    <property type="match status" value="1"/>
</dbReference>
<evidence type="ECO:0000259" key="1">
    <source>
        <dbReference type="Pfam" id="PF01408"/>
    </source>
</evidence>
<evidence type="ECO:0000313" key="2">
    <source>
        <dbReference type="EMBL" id="MBY5959647.1"/>
    </source>
</evidence>
<dbReference type="EMBL" id="JAHVHU010000016">
    <property type="protein sequence ID" value="MBY5959647.1"/>
    <property type="molecule type" value="Genomic_DNA"/>
</dbReference>
<organism evidence="2 3">
    <name type="scientific">Membranihabitans marinus</name>
    <dbReference type="NCBI Taxonomy" id="1227546"/>
    <lineage>
        <taxon>Bacteria</taxon>
        <taxon>Pseudomonadati</taxon>
        <taxon>Bacteroidota</taxon>
        <taxon>Saprospiria</taxon>
        <taxon>Saprospirales</taxon>
        <taxon>Saprospiraceae</taxon>
        <taxon>Membranihabitans</taxon>
    </lineage>
</organism>
<dbReference type="SUPFAM" id="SSF51735">
    <property type="entry name" value="NAD(P)-binding Rossmann-fold domains"/>
    <property type="match status" value="1"/>
</dbReference>
<gene>
    <name evidence="2" type="ORF">KUV50_15950</name>
</gene>